<evidence type="ECO:0000313" key="2">
    <source>
        <dbReference type="Proteomes" id="UP000630923"/>
    </source>
</evidence>
<gene>
    <name evidence="1" type="ORF">GCM10017044_12760</name>
</gene>
<comment type="caution">
    <text evidence="1">The sequence shown here is derived from an EMBL/GenBank/DDBJ whole genome shotgun (WGS) entry which is preliminary data.</text>
</comment>
<reference evidence="1" key="2">
    <citation type="submission" date="2020-09" db="EMBL/GenBank/DDBJ databases">
        <authorList>
            <person name="Sun Q."/>
            <person name="Kim S."/>
        </authorList>
    </citation>
    <scope>NUCLEOTIDE SEQUENCE</scope>
    <source>
        <strain evidence="1">KCTC 42590</strain>
    </source>
</reference>
<accession>A0A919AR89</accession>
<proteinExistence type="predicted"/>
<dbReference type="EMBL" id="BNCI01000001">
    <property type="protein sequence ID" value="GHF19527.1"/>
    <property type="molecule type" value="Genomic_DNA"/>
</dbReference>
<name>A0A919AR89_9PROT</name>
<dbReference type="AlphaFoldDB" id="A0A919AR89"/>
<sequence length="69" mass="7679">MSKTARHTMRRAVAQLAPFTGPREGCHIYLKISMTYQNQNIVIIIGATHRRSSLLTTKQKNPQGSAGLQ</sequence>
<reference evidence="1" key="1">
    <citation type="journal article" date="2014" name="Int. J. Syst. Evol. Microbiol.">
        <title>Complete genome sequence of Corynebacterium casei LMG S-19264T (=DSM 44701T), isolated from a smear-ripened cheese.</title>
        <authorList>
            <consortium name="US DOE Joint Genome Institute (JGI-PGF)"/>
            <person name="Walter F."/>
            <person name="Albersmeier A."/>
            <person name="Kalinowski J."/>
            <person name="Ruckert C."/>
        </authorList>
    </citation>
    <scope>NUCLEOTIDE SEQUENCE</scope>
    <source>
        <strain evidence="1">KCTC 42590</strain>
    </source>
</reference>
<evidence type="ECO:0000313" key="1">
    <source>
        <dbReference type="EMBL" id="GHF19527.1"/>
    </source>
</evidence>
<protein>
    <submittedName>
        <fullName evidence="1">Uncharacterized protein</fullName>
    </submittedName>
</protein>
<dbReference type="Proteomes" id="UP000630923">
    <property type="component" value="Unassembled WGS sequence"/>
</dbReference>
<organism evidence="1 2">
    <name type="scientific">Kordiimonas sediminis</name>
    <dbReference type="NCBI Taxonomy" id="1735581"/>
    <lineage>
        <taxon>Bacteria</taxon>
        <taxon>Pseudomonadati</taxon>
        <taxon>Pseudomonadota</taxon>
        <taxon>Alphaproteobacteria</taxon>
        <taxon>Kordiimonadales</taxon>
        <taxon>Kordiimonadaceae</taxon>
        <taxon>Kordiimonas</taxon>
    </lineage>
</organism>
<keyword evidence="2" id="KW-1185">Reference proteome</keyword>